<dbReference type="AlphaFoldDB" id="A0A3B0J700"/>
<dbReference type="EMBL" id="OUNE01000049">
    <property type="protein sequence ID" value="SPP32843.1"/>
    <property type="molecule type" value="Genomic_DNA"/>
</dbReference>
<accession>A0A3B0J700</accession>
<proteinExistence type="predicted"/>
<sequence>MLEKVFASIKKDDLNKTKNILEILKNQEQDEEQKAKIDGWLKILAKSISSCESKDDPNKIEMHDRVEKICKKQEQEDWQVTLERIVPNHKNLFVNESLDKFLSDQNAKLKEGFPEFKEKSFCYNVLKKTIQSLVYQNSYKFKSDKLLALLEENLVQSGRAIIETKVNEVVEKVGKKHSIEQVFFVEECAKGLYLNEEDSKAVIHSFTGFLANRNDSNNDSVKKFVVQKLTEAEMKCFSDKIQGLQLASSIRDKFLSPDQGMCVQTSKENNEYELTDKAKKEYTPNSSMSHTNSTPVSVKQEAKSR</sequence>
<feature type="region of interest" description="Disordered" evidence="1">
    <location>
        <begin position="265"/>
        <end position="305"/>
    </location>
</feature>
<feature type="compositionally biased region" description="Basic and acidic residues" evidence="1">
    <location>
        <begin position="268"/>
        <end position="282"/>
    </location>
</feature>
<evidence type="ECO:0000313" key="2">
    <source>
        <dbReference type="EMBL" id="SPP32843.1"/>
    </source>
</evidence>
<feature type="compositionally biased region" description="Polar residues" evidence="1">
    <location>
        <begin position="283"/>
        <end position="297"/>
    </location>
</feature>
<name>A0A3B0J700_9RICK</name>
<evidence type="ECO:0000256" key="1">
    <source>
        <dbReference type="SAM" id="MobiDB-lite"/>
    </source>
</evidence>
<gene>
    <name evidence="2" type="ORF">WBAD_0235</name>
</gene>
<organism evidence="2">
    <name type="scientific">Wolbachia endosymbiont of Aleurodicus dispersus</name>
    <dbReference type="NCBI Taxonomy" id="1288877"/>
    <lineage>
        <taxon>Bacteria</taxon>
        <taxon>Pseudomonadati</taxon>
        <taxon>Pseudomonadota</taxon>
        <taxon>Alphaproteobacteria</taxon>
        <taxon>Rickettsiales</taxon>
        <taxon>Anaplasmataceae</taxon>
        <taxon>Wolbachieae</taxon>
        <taxon>Wolbachia</taxon>
    </lineage>
</organism>
<protein>
    <submittedName>
        <fullName evidence="2">Uncharacterized protein</fullName>
    </submittedName>
</protein>
<reference evidence="2" key="1">
    <citation type="submission" date="2018-04" db="EMBL/GenBank/DDBJ databases">
        <authorList>
            <person name="Go L.Y."/>
            <person name="Mitchell J.A."/>
        </authorList>
    </citation>
    <scope>NUCLEOTIDE SEQUENCE</scope>
    <source>
        <strain evidence="2">WBAD</strain>
    </source>
</reference>